<evidence type="ECO:0008006" key="5">
    <source>
        <dbReference type="Google" id="ProtNLM"/>
    </source>
</evidence>
<evidence type="ECO:0000256" key="2">
    <source>
        <dbReference type="SAM" id="Phobius"/>
    </source>
</evidence>
<evidence type="ECO:0000256" key="1">
    <source>
        <dbReference type="SAM" id="MobiDB-lite"/>
    </source>
</evidence>
<reference evidence="3 4" key="1">
    <citation type="submission" date="2012-12" db="EMBL/GenBank/DDBJ databases">
        <title>Whole genome shotgun sequence of Gordonia hirsuta NBRC 16056.</title>
        <authorList>
            <person name="Isaki-Nakamura S."/>
            <person name="Hosoyama A."/>
            <person name="Tsuchikane K."/>
            <person name="Katsumata H."/>
            <person name="Baba S."/>
            <person name="Yamazaki S."/>
            <person name="Fujita N."/>
        </authorList>
    </citation>
    <scope>NUCLEOTIDE SEQUENCE [LARGE SCALE GENOMIC DNA]</scope>
    <source>
        <strain evidence="3 4">NBRC 16056</strain>
    </source>
</reference>
<gene>
    <name evidence="3" type="ORF">GOHSU_37_00310</name>
</gene>
<dbReference type="InterPro" id="IPR021449">
    <property type="entry name" value="DUF3099"/>
</dbReference>
<dbReference type="eggNOG" id="ENOG5033AAH">
    <property type="taxonomic scope" value="Bacteria"/>
</dbReference>
<feature type="transmembrane region" description="Helical" evidence="2">
    <location>
        <begin position="69"/>
        <end position="88"/>
    </location>
</feature>
<sequence length="162" mass="17300">MGRTSGGADSAEGKHSRGDEDAFLITRAETSLDEQHRARVRKYLFMMSFRVPALVIAGLVYIWTGSPWWAIGIILFSIPLPWVAVIIANDRPPRRRGEVQYYRFGSGRTVGPAELTAEASSSAGNRPGTPPGPLPGTADALGTADEVIDGSIVEPPGPDPAD</sequence>
<name>L7LB24_9ACTN</name>
<organism evidence="3 4">
    <name type="scientific">Gordonia hirsuta DSM 44140 = NBRC 16056</name>
    <dbReference type="NCBI Taxonomy" id="1121927"/>
    <lineage>
        <taxon>Bacteria</taxon>
        <taxon>Bacillati</taxon>
        <taxon>Actinomycetota</taxon>
        <taxon>Actinomycetes</taxon>
        <taxon>Mycobacteriales</taxon>
        <taxon>Gordoniaceae</taxon>
        <taxon>Gordonia</taxon>
    </lineage>
</organism>
<proteinExistence type="predicted"/>
<dbReference type="OrthoDB" id="5188998at2"/>
<dbReference type="Pfam" id="PF11298">
    <property type="entry name" value="DUF3099"/>
    <property type="match status" value="1"/>
</dbReference>
<dbReference type="Proteomes" id="UP000053405">
    <property type="component" value="Unassembled WGS sequence"/>
</dbReference>
<dbReference type="STRING" id="1121927.GOHSU_37_00310"/>
<protein>
    <recommendedName>
        <fullName evidence="5">DUF3099 domain-containing protein</fullName>
    </recommendedName>
</protein>
<evidence type="ECO:0000313" key="4">
    <source>
        <dbReference type="Proteomes" id="UP000053405"/>
    </source>
</evidence>
<keyword evidence="2" id="KW-1133">Transmembrane helix</keyword>
<dbReference type="EMBL" id="BANT01000037">
    <property type="protein sequence ID" value="GAC58335.1"/>
    <property type="molecule type" value="Genomic_DNA"/>
</dbReference>
<feature type="region of interest" description="Disordered" evidence="1">
    <location>
        <begin position="117"/>
        <end position="141"/>
    </location>
</feature>
<keyword evidence="4" id="KW-1185">Reference proteome</keyword>
<accession>L7LB24</accession>
<keyword evidence="2" id="KW-0812">Transmembrane</keyword>
<dbReference type="RefSeq" id="WP_005942269.1">
    <property type="nucleotide sequence ID" value="NZ_ATVK01000019.1"/>
</dbReference>
<evidence type="ECO:0000313" key="3">
    <source>
        <dbReference type="EMBL" id="GAC58335.1"/>
    </source>
</evidence>
<keyword evidence="2" id="KW-0472">Membrane</keyword>
<comment type="caution">
    <text evidence="3">The sequence shown here is derived from an EMBL/GenBank/DDBJ whole genome shotgun (WGS) entry which is preliminary data.</text>
</comment>
<feature type="transmembrane region" description="Helical" evidence="2">
    <location>
        <begin position="43"/>
        <end position="63"/>
    </location>
</feature>
<dbReference type="AlphaFoldDB" id="L7LB24"/>